<feature type="region of interest" description="Disordered" evidence="1">
    <location>
        <begin position="540"/>
        <end position="572"/>
    </location>
</feature>
<evidence type="ECO:0000256" key="1">
    <source>
        <dbReference type="SAM" id="MobiDB-lite"/>
    </source>
</evidence>
<comment type="caution">
    <text evidence="3">The sequence shown here is derived from an EMBL/GenBank/DDBJ whole genome shotgun (WGS) entry which is preliminary data.</text>
</comment>
<dbReference type="AlphaFoldDB" id="A0A4Q7E4Z2"/>
<keyword evidence="2" id="KW-0732">Signal</keyword>
<organism evidence="3 4">
    <name type="scientific">Leptolyngbya iicbica LK</name>
    <dbReference type="NCBI Taxonomy" id="2294035"/>
    <lineage>
        <taxon>Bacteria</taxon>
        <taxon>Bacillati</taxon>
        <taxon>Cyanobacteriota</taxon>
        <taxon>Cyanophyceae</taxon>
        <taxon>Leptolyngbyales</taxon>
        <taxon>Leptolyngbyaceae</taxon>
        <taxon>Leptolyngbya group</taxon>
        <taxon>Leptolyngbya</taxon>
        <taxon>Leptolyngbya iicbica</taxon>
    </lineage>
</organism>
<protein>
    <recommendedName>
        <fullName evidence="5">DUF11 domain-containing protein</fullName>
    </recommendedName>
</protein>
<name>A0A4Q7E4Z2_9CYAN</name>
<dbReference type="EMBL" id="QVFV01000005">
    <property type="protein sequence ID" value="RZM76689.1"/>
    <property type="molecule type" value="Genomic_DNA"/>
</dbReference>
<reference evidence="3 4" key="1">
    <citation type="submission" date="2018-11" db="EMBL/GenBank/DDBJ databases">
        <title>Whole genome sequencing of an environmental sample.</title>
        <authorList>
            <person name="Sarangi A.N."/>
            <person name="Singh D."/>
            <person name="Tripathy S."/>
        </authorList>
    </citation>
    <scope>NUCLEOTIDE SEQUENCE [LARGE SCALE GENOMIC DNA]</scope>
    <source>
        <strain evidence="3 4">Lakshadweep</strain>
    </source>
</reference>
<evidence type="ECO:0000256" key="2">
    <source>
        <dbReference type="SAM" id="SignalP"/>
    </source>
</evidence>
<evidence type="ECO:0008006" key="5">
    <source>
        <dbReference type="Google" id="ProtNLM"/>
    </source>
</evidence>
<keyword evidence="4" id="KW-1185">Reference proteome</keyword>
<gene>
    <name evidence="3" type="ORF">DYY88_18745</name>
</gene>
<dbReference type="RefSeq" id="WP_039728849.1">
    <property type="nucleotide sequence ID" value="NZ_QVFV01000005.1"/>
</dbReference>
<evidence type="ECO:0000313" key="4">
    <source>
        <dbReference type="Proteomes" id="UP000292459"/>
    </source>
</evidence>
<feature type="region of interest" description="Disordered" evidence="1">
    <location>
        <begin position="719"/>
        <end position="766"/>
    </location>
</feature>
<dbReference type="Proteomes" id="UP000292459">
    <property type="component" value="Unassembled WGS sequence"/>
</dbReference>
<feature type="chain" id="PRO_5020790541" description="DUF11 domain-containing protein" evidence="2">
    <location>
        <begin position="39"/>
        <end position="955"/>
    </location>
</feature>
<sequence>MNQRAPFLTRAIAHLKALLTLCFAVLFSLSSLATPAWANQPVFNFQSIDVPATPTVRNGVNPTTPCSGQSFDNCDATGTPTAPVNINFGSGNNLELQSIDVGVAGNTFIPDTILRPPFGLADRVEFRRAGGNPPERALLFYEIEDAPASLPATFDVVPDLAASLQIGMLSNTVNRGIDNLFNNIPSNDTGNNIQETGNNIERVDYIIEAGVDIPIAERDNFGFLVIDRGGNDPFGIAAITELNGTIAGNPAPSDYGELQVANVANYGAATVGNRNIRTLVASDPVAPFGEIVQPSHIVGPQPLEGQFFSIADLLPGDTTTTRIFGYSLFAADVPVAANLVNFNTFPTNTPQATGGLDLVAGGALFRVEPAPEIGVAKTNSAPRPVPGQAGFFDIDLTLRVTNTGNTALSNVQLEEDLEAAFINNNGPTPLVPPAGTFNPANGFSLVGTPTINFTPAPGTTALPSVAPTIQGTYTGASGATSNLFVTNGDGTVANPSNRFNVGDTAVVGLTVRLDLGTDLGGVNPAIDGILVANNQASTSGFPPGGTVPVNDLSQDGTDVDPDGTGPGNNNDPTPIQIPFPSIGVAKSISAFRPVAGTTQYDFDFTIIVTNSGSTILDDVELEEDLQDALITSAANRVDSFTVTGTPTVTATGFNPGFTPPTGNAAYNGNGNIDVFTTGVGVNSFNPGASTTTVISVRADLGSGGPGPLNDGVVIAQNTATASGLPSGPGVPPGQQRITDDSQNGGNVDPDGDGNPGNNNQPTPIQFPATTSDLVLVKRITNIFRGGSALSVPGINNFNDQAADPNDAPFNSALGGGNQLAGIFELPNGFALEPNDEAEYTVYFWNSRAGQISQLQLCDELQPPSVLNTGAPFQIAPVGALGTPNFSAAGNLLEGRSPGAPLDGFCPSAPVVPNFPVGPPGPTGGLGVGAGGGVVAGPFNVPSNQFGAIRFRVRIP</sequence>
<accession>A0A4Q7E4Z2</accession>
<proteinExistence type="predicted"/>
<dbReference type="OrthoDB" id="526045at2"/>
<evidence type="ECO:0000313" key="3">
    <source>
        <dbReference type="EMBL" id="RZM76689.1"/>
    </source>
</evidence>
<feature type="signal peptide" evidence="2">
    <location>
        <begin position="1"/>
        <end position="38"/>
    </location>
</feature>